<evidence type="ECO:0000313" key="2">
    <source>
        <dbReference type="Proteomes" id="UP000887566"/>
    </source>
</evidence>
<keyword evidence="2" id="KW-1185">Reference proteome</keyword>
<organism evidence="2 3">
    <name type="scientific">Plectus sambesii</name>
    <dbReference type="NCBI Taxonomy" id="2011161"/>
    <lineage>
        <taxon>Eukaryota</taxon>
        <taxon>Metazoa</taxon>
        <taxon>Ecdysozoa</taxon>
        <taxon>Nematoda</taxon>
        <taxon>Chromadorea</taxon>
        <taxon>Plectida</taxon>
        <taxon>Plectina</taxon>
        <taxon>Plectoidea</taxon>
        <taxon>Plectidae</taxon>
        <taxon>Plectus</taxon>
    </lineage>
</organism>
<evidence type="ECO:0000313" key="3">
    <source>
        <dbReference type="WBParaSite" id="PSAMB.scaffold826size40760.g8977.t1"/>
    </source>
</evidence>
<accession>A0A914XIR5</accession>
<feature type="region of interest" description="Disordered" evidence="1">
    <location>
        <begin position="124"/>
        <end position="179"/>
    </location>
</feature>
<feature type="compositionally biased region" description="Basic and acidic residues" evidence="1">
    <location>
        <begin position="156"/>
        <end position="167"/>
    </location>
</feature>
<dbReference type="WBParaSite" id="PSAMB.scaffold826size40760.g8977.t1">
    <property type="protein sequence ID" value="PSAMB.scaffold826size40760.g8977.t1"/>
    <property type="gene ID" value="PSAMB.scaffold826size40760.g8977"/>
</dbReference>
<sequence length="179" mass="18601">MGLARNRNGVLFVPLRALGQQAANETGEARRGRAADHPLTTCRHTPPPPPPPPPPLRSLSVSSFARARQSSSSTTVRGMRLGPFAPSLHCCQSAGLTWPSASAVDTSAATVVAIAGHVESVVETGSSTTAAVGPAARPRPHPTYPNRPSDQPLHVSDGRSRSKRAEDIDTASGLVSVAH</sequence>
<feature type="compositionally biased region" description="Pro residues" evidence="1">
    <location>
        <begin position="45"/>
        <end position="56"/>
    </location>
</feature>
<feature type="region of interest" description="Disordered" evidence="1">
    <location>
        <begin position="18"/>
        <end position="78"/>
    </location>
</feature>
<dbReference type="Proteomes" id="UP000887566">
    <property type="component" value="Unplaced"/>
</dbReference>
<proteinExistence type="predicted"/>
<feature type="compositionally biased region" description="Low complexity" evidence="1">
    <location>
        <begin position="60"/>
        <end position="76"/>
    </location>
</feature>
<name>A0A914XIR5_9BILA</name>
<evidence type="ECO:0000256" key="1">
    <source>
        <dbReference type="SAM" id="MobiDB-lite"/>
    </source>
</evidence>
<protein>
    <submittedName>
        <fullName evidence="3">Uncharacterized protein</fullName>
    </submittedName>
</protein>
<feature type="compositionally biased region" description="Basic and acidic residues" evidence="1">
    <location>
        <begin position="27"/>
        <end position="36"/>
    </location>
</feature>
<reference evidence="3" key="1">
    <citation type="submission" date="2022-11" db="UniProtKB">
        <authorList>
            <consortium name="WormBaseParasite"/>
        </authorList>
    </citation>
    <scope>IDENTIFICATION</scope>
</reference>
<dbReference type="AlphaFoldDB" id="A0A914XIR5"/>